<dbReference type="RefSeq" id="XP_016928102.1">
    <property type="nucleotide sequence ID" value="XM_017072613.4"/>
</dbReference>
<evidence type="ECO:0000313" key="2">
    <source>
        <dbReference type="RefSeq" id="XP_016928102.1"/>
    </source>
</evidence>
<sequence length="71" mass="8032">MADPDISEIDQSVAPPIGGDINFNLNNERLDCEHLDHMTDSWTDTQRPSFVTALLRFFGNVFVDIFNAIFS</sequence>
<proteinExistence type="predicted"/>
<dbReference type="Proteomes" id="UP001652628">
    <property type="component" value="Chromosome 2R"/>
</dbReference>
<keyword evidence="1" id="KW-1185">Reference proteome</keyword>
<reference evidence="2" key="1">
    <citation type="submission" date="2025-08" db="UniProtKB">
        <authorList>
            <consortium name="RefSeq"/>
        </authorList>
    </citation>
    <scope>IDENTIFICATION</scope>
</reference>
<gene>
    <name evidence="2" type="primary">LOC108008715</name>
</gene>
<accession>A0AB39Z416</accession>
<organism evidence="1 2">
    <name type="scientific">Drosophila suzukii</name>
    <name type="common">Spotted-wing drosophila fruit fly</name>
    <dbReference type="NCBI Taxonomy" id="28584"/>
    <lineage>
        <taxon>Eukaryota</taxon>
        <taxon>Metazoa</taxon>
        <taxon>Ecdysozoa</taxon>
        <taxon>Arthropoda</taxon>
        <taxon>Hexapoda</taxon>
        <taxon>Insecta</taxon>
        <taxon>Pterygota</taxon>
        <taxon>Neoptera</taxon>
        <taxon>Endopterygota</taxon>
        <taxon>Diptera</taxon>
        <taxon>Brachycera</taxon>
        <taxon>Muscomorpha</taxon>
        <taxon>Ephydroidea</taxon>
        <taxon>Drosophilidae</taxon>
        <taxon>Drosophila</taxon>
        <taxon>Sophophora</taxon>
    </lineage>
</organism>
<name>A0AB39Z416_DROSZ</name>
<dbReference type="AlphaFoldDB" id="A0AB39Z416"/>
<protein>
    <submittedName>
        <fullName evidence="2">Uncharacterized protein</fullName>
    </submittedName>
</protein>
<evidence type="ECO:0000313" key="1">
    <source>
        <dbReference type="Proteomes" id="UP001652628"/>
    </source>
</evidence>
<dbReference type="GeneID" id="108008715"/>